<dbReference type="SUPFAM" id="SSF52172">
    <property type="entry name" value="CheY-like"/>
    <property type="match status" value="1"/>
</dbReference>
<dbReference type="Pfam" id="PF00072">
    <property type="entry name" value="Response_reg"/>
    <property type="match status" value="1"/>
</dbReference>
<organism evidence="3 4">
    <name type="scientific">Candidatus Andeanibacterium colombiense</name>
    <dbReference type="NCBI Taxonomy" id="3121345"/>
    <lineage>
        <taxon>Bacteria</taxon>
        <taxon>Pseudomonadati</taxon>
        <taxon>Pseudomonadota</taxon>
        <taxon>Alphaproteobacteria</taxon>
        <taxon>Sphingomonadales</taxon>
        <taxon>Sphingomonadaceae</taxon>
        <taxon>Candidatus Andeanibacterium</taxon>
    </lineage>
</organism>
<evidence type="ECO:0000256" key="1">
    <source>
        <dbReference type="PROSITE-ProRule" id="PRU00169"/>
    </source>
</evidence>
<dbReference type="Gene3D" id="3.40.50.2300">
    <property type="match status" value="1"/>
</dbReference>
<protein>
    <submittedName>
        <fullName evidence="3">Response regulator</fullName>
    </submittedName>
</protein>
<gene>
    <name evidence="3" type="ORF">P0Y56_05780</name>
</gene>
<dbReference type="SMART" id="SM00448">
    <property type="entry name" value="REC"/>
    <property type="match status" value="1"/>
</dbReference>
<dbReference type="PROSITE" id="PS50110">
    <property type="entry name" value="RESPONSE_REGULATORY"/>
    <property type="match status" value="1"/>
</dbReference>
<name>A0AAJ5X871_9SPHN</name>
<dbReference type="KEGG" id="acob:P0Y56_05780"/>
<dbReference type="InterPro" id="IPR001789">
    <property type="entry name" value="Sig_transdc_resp-reg_receiver"/>
</dbReference>
<evidence type="ECO:0000313" key="4">
    <source>
        <dbReference type="Proteomes" id="UP001218362"/>
    </source>
</evidence>
<dbReference type="Proteomes" id="UP001218362">
    <property type="component" value="Chromosome"/>
</dbReference>
<dbReference type="EMBL" id="CP119316">
    <property type="protein sequence ID" value="WEK47804.1"/>
    <property type="molecule type" value="Genomic_DNA"/>
</dbReference>
<dbReference type="InterPro" id="IPR011006">
    <property type="entry name" value="CheY-like_superfamily"/>
</dbReference>
<proteinExistence type="predicted"/>
<evidence type="ECO:0000313" key="3">
    <source>
        <dbReference type="EMBL" id="WEK47804.1"/>
    </source>
</evidence>
<sequence>MSGDLSGKKILVVEDEYFIAADLSRELSDLGAVVVGPAGNLMSALSLIAEEQLDAAVLDVNLEGLHSYPVMEELGRKSVPYLLLTGYDEWSLPQEWRGVPRITKPCSAGAIAKLLGEIIAWPTA</sequence>
<accession>A0AAJ5X871</accession>
<feature type="modified residue" description="4-aspartylphosphate" evidence="1">
    <location>
        <position position="59"/>
    </location>
</feature>
<dbReference type="AlphaFoldDB" id="A0AAJ5X871"/>
<reference evidence="3" key="1">
    <citation type="submission" date="2023-03" db="EMBL/GenBank/DDBJ databases">
        <title>Andean soil-derived lignocellulolytic bacterial consortium as a source of novel taxa and putative plastic-active enzymes.</title>
        <authorList>
            <person name="Diaz-Garcia L."/>
            <person name="Chuvochina M."/>
            <person name="Feuerriegel G."/>
            <person name="Bunk B."/>
            <person name="Sproer C."/>
            <person name="Streit W.R."/>
            <person name="Rodriguez L.M."/>
            <person name="Overmann J."/>
            <person name="Jimenez D.J."/>
        </authorList>
    </citation>
    <scope>NUCLEOTIDE SEQUENCE</scope>
    <source>
        <strain evidence="3">MAG 26</strain>
    </source>
</reference>
<dbReference type="GO" id="GO:0000160">
    <property type="term" value="P:phosphorelay signal transduction system"/>
    <property type="evidence" value="ECO:0007669"/>
    <property type="project" value="InterPro"/>
</dbReference>
<keyword evidence="1" id="KW-0597">Phosphoprotein</keyword>
<evidence type="ECO:0000259" key="2">
    <source>
        <dbReference type="PROSITE" id="PS50110"/>
    </source>
</evidence>
<feature type="domain" description="Response regulatory" evidence="2">
    <location>
        <begin position="9"/>
        <end position="119"/>
    </location>
</feature>